<dbReference type="eggNOG" id="COG1876">
    <property type="taxonomic scope" value="Bacteria"/>
</dbReference>
<proteinExistence type="inferred from homology"/>
<dbReference type="PANTHER" id="PTHR33308:SF9">
    <property type="entry name" value="PEPTIDOGLYCAN HYDROLASE FLGJ"/>
    <property type="match status" value="1"/>
</dbReference>
<dbReference type="SMART" id="SM00047">
    <property type="entry name" value="LYZ2"/>
    <property type="match status" value="1"/>
</dbReference>
<dbReference type="eggNOG" id="COG1705">
    <property type="taxonomic scope" value="Bacteria"/>
</dbReference>
<feature type="compositionally biased region" description="Low complexity" evidence="3">
    <location>
        <begin position="145"/>
        <end position="158"/>
    </location>
</feature>
<organism evidence="5 6">
    <name type="scientific">Carnobacterium alterfunditum</name>
    <dbReference type="NCBI Taxonomy" id="28230"/>
    <lineage>
        <taxon>Bacteria</taxon>
        <taxon>Bacillati</taxon>
        <taxon>Bacillota</taxon>
        <taxon>Bacilli</taxon>
        <taxon>Lactobacillales</taxon>
        <taxon>Carnobacteriaceae</taxon>
        <taxon>Carnobacterium</taxon>
    </lineage>
</organism>
<dbReference type="Proteomes" id="UP000184758">
    <property type="component" value="Unassembled WGS sequence"/>
</dbReference>
<dbReference type="Pfam" id="PF07538">
    <property type="entry name" value="ChW"/>
    <property type="match status" value="6"/>
</dbReference>
<dbReference type="STRING" id="28230.SAMN05878443_1886"/>
<keyword evidence="2 5" id="KW-0378">Hydrolase</keyword>
<dbReference type="RefSeq" id="WP_051905703.1">
    <property type="nucleotide sequence ID" value="NZ_FSRN01000001.1"/>
</dbReference>
<reference evidence="6" key="1">
    <citation type="submission" date="2016-11" db="EMBL/GenBank/DDBJ databases">
        <authorList>
            <person name="Varghese N."/>
            <person name="Submissions S."/>
        </authorList>
    </citation>
    <scope>NUCLEOTIDE SEQUENCE [LARGE SCALE GENOMIC DNA]</scope>
    <source>
        <strain evidence="6">313</strain>
    </source>
</reference>
<comment type="similarity">
    <text evidence="1">Belongs to the glycosyl hydrolase 73 family.</text>
</comment>
<evidence type="ECO:0000259" key="4">
    <source>
        <dbReference type="SMART" id="SM00047"/>
    </source>
</evidence>
<feature type="compositionally biased region" description="Basic and acidic residues" evidence="3">
    <location>
        <begin position="96"/>
        <end position="106"/>
    </location>
</feature>
<dbReference type="PANTHER" id="PTHR33308">
    <property type="entry name" value="PEPTIDOGLYCAN HYDROLASE FLGJ"/>
    <property type="match status" value="1"/>
</dbReference>
<feature type="region of interest" description="Disordered" evidence="3">
    <location>
        <begin position="47"/>
        <end position="78"/>
    </location>
</feature>
<evidence type="ECO:0000256" key="3">
    <source>
        <dbReference type="SAM" id="MobiDB-lite"/>
    </source>
</evidence>
<dbReference type="AlphaFoldDB" id="A0A1N6HJ51"/>
<protein>
    <submittedName>
        <fullName evidence="5">Flagellum-specific peptidoglycan hydrolase FlgJ</fullName>
    </submittedName>
</protein>
<dbReference type="InterPro" id="IPR002901">
    <property type="entry name" value="MGlyc_endo_b_GlcNAc-like_dom"/>
</dbReference>
<dbReference type="InterPro" id="IPR006637">
    <property type="entry name" value="ChW"/>
</dbReference>
<dbReference type="EMBL" id="FSRN01000001">
    <property type="protein sequence ID" value="SIO19709.1"/>
    <property type="molecule type" value="Genomic_DNA"/>
</dbReference>
<dbReference type="SMART" id="SM00728">
    <property type="entry name" value="ChW"/>
    <property type="match status" value="6"/>
</dbReference>
<dbReference type="Gene3D" id="1.10.530.10">
    <property type="match status" value="1"/>
</dbReference>
<feature type="region of interest" description="Disordered" evidence="3">
    <location>
        <begin position="90"/>
        <end position="162"/>
    </location>
</feature>
<feature type="compositionally biased region" description="Low complexity" evidence="3">
    <location>
        <begin position="57"/>
        <end position="68"/>
    </location>
</feature>
<feature type="compositionally biased region" description="Basic and acidic residues" evidence="3">
    <location>
        <begin position="116"/>
        <end position="126"/>
    </location>
</feature>
<dbReference type="InterPro" id="IPR051056">
    <property type="entry name" value="Glycosyl_Hydrolase_73"/>
</dbReference>
<dbReference type="Gene3D" id="4.10.80.30">
    <property type="entry name" value="DNA polymerase, domain 6"/>
    <property type="match status" value="1"/>
</dbReference>
<sequence>MKNKKKSFSKALVILVTNILLFATLEPGIIFAIESESSSSMIELSEIKNNTKESSEVDSSTTETEGSEAIIAADPVEPKTDIAESIESKPITVESSEPKTDLKESNDSETILDESSEIKIDTEMPSKQEISATSELNESEKEIENSSVSKSSTVVSADSSDEEIFSLDENREDATELMEKENNKNIRMFARVMTVPATTTFINKIAPYAVEAANKYGLFPSVMIAQASLESGWGTSSLASSPNNNLFGVKGSYDGKYISMPTKEWSEEKEWYTIYQNFRKYPSFLESLTDYAQKLKNGLTYQPDNYSGTWRANADGYKEAAAGLIKPVAKYSYATDPTYAKKLTDLIETYDLAKYDNYPNVTYDSHFQSSGWLKTKSNGLTSGSTSNKKRLEAIKINVAGFENLGIKYSSHIQDKGWTSWVNDGAVSGTNGESRRLEAVKIQLTGEQAKGFDVYYRANIDGDGWLGWAKNGNISGTVDYRKKINAIQIKVLPKGFSAPGSSDNAYKLKPAIVNYATHVQTNGWQKKVLSGNTSGTTGQEKRLEAIKISKSDSKYSGSIQYKSHIQTIGWQKWVNDGTLSGTTGKAKRLEAIQIKLTDELSEKFDVYYRVHSQSYGWLGWAKNGNSAGSQGKSKRLEAIQIKLVQKGDKAPGSTSNSFIK</sequence>
<evidence type="ECO:0000256" key="1">
    <source>
        <dbReference type="ARBA" id="ARBA00010266"/>
    </source>
</evidence>
<evidence type="ECO:0000313" key="5">
    <source>
        <dbReference type="EMBL" id="SIO19709.1"/>
    </source>
</evidence>
<evidence type="ECO:0000313" key="6">
    <source>
        <dbReference type="Proteomes" id="UP000184758"/>
    </source>
</evidence>
<accession>A0A1N6HJ51</accession>
<evidence type="ECO:0000256" key="2">
    <source>
        <dbReference type="ARBA" id="ARBA00022801"/>
    </source>
</evidence>
<keyword evidence="6" id="KW-1185">Reference proteome</keyword>
<dbReference type="GO" id="GO:0004040">
    <property type="term" value="F:amidase activity"/>
    <property type="evidence" value="ECO:0007669"/>
    <property type="project" value="InterPro"/>
</dbReference>
<dbReference type="OrthoDB" id="9763643at2"/>
<dbReference type="Pfam" id="PF01832">
    <property type="entry name" value="Glucosaminidase"/>
    <property type="match status" value="1"/>
</dbReference>
<feature type="domain" description="Mannosyl-glycoprotein endo-beta-N-acetylglucosamidase-like" evidence="4">
    <location>
        <begin position="191"/>
        <end position="356"/>
    </location>
</feature>
<gene>
    <name evidence="5" type="ORF">SAMN05878443_1886</name>
</gene>
<name>A0A1N6HJ51_9LACT</name>
<dbReference type="PRINTS" id="PR01002">
    <property type="entry name" value="FLGFLGJ"/>
</dbReference>